<feature type="transmembrane region" description="Helical" evidence="2">
    <location>
        <begin position="12"/>
        <end position="30"/>
    </location>
</feature>
<accession>A0AAW1WT63</accession>
<keyword evidence="4" id="KW-1185">Reference proteome</keyword>
<protein>
    <submittedName>
        <fullName evidence="3">Uncharacterized protein</fullName>
    </submittedName>
</protein>
<comment type="caution">
    <text evidence="3">The sequence shown here is derived from an EMBL/GenBank/DDBJ whole genome shotgun (WGS) entry which is preliminary data.</text>
</comment>
<evidence type="ECO:0000256" key="2">
    <source>
        <dbReference type="SAM" id="Phobius"/>
    </source>
</evidence>
<dbReference type="EMBL" id="JBEDUW010000005">
    <property type="protein sequence ID" value="KAK9927863.1"/>
    <property type="molecule type" value="Genomic_DNA"/>
</dbReference>
<evidence type="ECO:0000313" key="3">
    <source>
        <dbReference type="EMBL" id="KAK9927863.1"/>
    </source>
</evidence>
<dbReference type="AlphaFoldDB" id="A0AAW1WT63"/>
<sequence>MRVSVVEMGGQSSSVATLSAMVVVMMAMLITHTHCFSINQTITVSYSAECDGLNDDMLCLTGPIDLDSDEFMLDSEFSRRILGTIRPSDAAKNPGKAASCDRIKKPNCKPPRNNKPPSVDCRKAPHKRECWGH</sequence>
<organism evidence="3 4">
    <name type="scientific">Rubus argutus</name>
    <name type="common">Southern blackberry</name>
    <dbReference type="NCBI Taxonomy" id="59490"/>
    <lineage>
        <taxon>Eukaryota</taxon>
        <taxon>Viridiplantae</taxon>
        <taxon>Streptophyta</taxon>
        <taxon>Embryophyta</taxon>
        <taxon>Tracheophyta</taxon>
        <taxon>Spermatophyta</taxon>
        <taxon>Magnoliopsida</taxon>
        <taxon>eudicotyledons</taxon>
        <taxon>Gunneridae</taxon>
        <taxon>Pentapetalae</taxon>
        <taxon>rosids</taxon>
        <taxon>fabids</taxon>
        <taxon>Rosales</taxon>
        <taxon>Rosaceae</taxon>
        <taxon>Rosoideae</taxon>
        <taxon>Rosoideae incertae sedis</taxon>
        <taxon>Rubus</taxon>
    </lineage>
</organism>
<name>A0AAW1WT63_RUBAR</name>
<proteinExistence type="predicted"/>
<gene>
    <name evidence="3" type="ORF">M0R45_025029</name>
</gene>
<reference evidence="3 4" key="1">
    <citation type="journal article" date="2023" name="G3 (Bethesda)">
        <title>A chromosome-length genome assembly and annotation of blackberry (Rubus argutus, cv. 'Hillquist').</title>
        <authorList>
            <person name="Bruna T."/>
            <person name="Aryal R."/>
            <person name="Dudchenko O."/>
            <person name="Sargent D.J."/>
            <person name="Mead D."/>
            <person name="Buti M."/>
            <person name="Cavallini A."/>
            <person name="Hytonen T."/>
            <person name="Andres J."/>
            <person name="Pham M."/>
            <person name="Weisz D."/>
            <person name="Mascagni F."/>
            <person name="Usai G."/>
            <person name="Natali L."/>
            <person name="Bassil N."/>
            <person name="Fernandez G.E."/>
            <person name="Lomsadze A."/>
            <person name="Armour M."/>
            <person name="Olukolu B."/>
            <person name="Poorten T."/>
            <person name="Britton C."/>
            <person name="Davik J."/>
            <person name="Ashrafi H."/>
            <person name="Aiden E.L."/>
            <person name="Borodovsky M."/>
            <person name="Worthington M."/>
        </authorList>
    </citation>
    <scope>NUCLEOTIDE SEQUENCE [LARGE SCALE GENOMIC DNA]</scope>
    <source>
        <strain evidence="3">PI 553951</strain>
    </source>
</reference>
<evidence type="ECO:0000313" key="4">
    <source>
        <dbReference type="Proteomes" id="UP001457282"/>
    </source>
</evidence>
<evidence type="ECO:0000256" key="1">
    <source>
        <dbReference type="SAM" id="MobiDB-lite"/>
    </source>
</evidence>
<keyword evidence="2" id="KW-0472">Membrane</keyword>
<feature type="compositionally biased region" description="Basic and acidic residues" evidence="1">
    <location>
        <begin position="120"/>
        <end position="133"/>
    </location>
</feature>
<feature type="region of interest" description="Disordered" evidence="1">
    <location>
        <begin position="88"/>
        <end position="133"/>
    </location>
</feature>
<keyword evidence="2" id="KW-0812">Transmembrane</keyword>
<keyword evidence="2" id="KW-1133">Transmembrane helix</keyword>
<dbReference type="Proteomes" id="UP001457282">
    <property type="component" value="Unassembled WGS sequence"/>
</dbReference>